<dbReference type="SUPFAM" id="SSF48452">
    <property type="entry name" value="TPR-like"/>
    <property type="match status" value="2"/>
</dbReference>
<accession>A0A2R5GU16</accession>
<dbReference type="EMBL" id="BEYU01000188">
    <property type="protein sequence ID" value="GBG34340.1"/>
    <property type="molecule type" value="Genomic_DNA"/>
</dbReference>
<dbReference type="Proteomes" id="UP000241890">
    <property type="component" value="Unassembled WGS sequence"/>
</dbReference>
<evidence type="ECO:0000256" key="1">
    <source>
        <dbReference type="ARBA" id="ARBA00022737"/>
    </source>
</evidence>
<sequence>MEGQRVSGALRRSLRSVRLSLAKRLQKRADQNSENAEDDEHSQLEGDAARAVNLQGVLSAAVAVADLEQMWSNTKSQCPKDASVDEAVDCINFESMTFAESDNDAIQVIQARSMPMSFLVASLARTFDPTTTVVIGDFWSRHSAAFKPKRNQAVLLVFKSWDDPGPLRDPRALRRLLRVPKNHQIDFVYGQQALVDALHQERTDDLCTAAETMRTAIWWRTGQLRTLTLARCERVWNLLRDAWKNAIESTLHDALEDAEADARQLSFSLRTAAARVMMKLEFFQEAEDLLAQSDEDAACLDDGVEKMLAQAKTASLRGSLFATRFQRPEAVDSHQKAIDMMKTLVEERDRLGSNENHGGSMLLQGQYRLVAALDARHVGETATYLTWATEADEILRSAEGPLAPICLDARLELIRAHFYMGKYENCLEDFETLRGDMKTVHGPNHLSLARLNIELAELHDVFARFEEAQILEGVFGEKHYRTAHYIADLGNVSNVESGPRSSLELNLEALAILEKWFPNSNHHPTIGVILFNVAHRLDKLGEIEEAYECMLRVKEIFANGYPKEHYNTQRCHEYLQTRTTGANASRRPYGTPGALARSITNSRCANCTRSHRDAAVRVAAGGERFARTLLLGRGELDELEANEKASGGGEAEPPLAGALPVPAKLASTAMAEPAAAEAAGMEMEMEMEPADAPRRASFGGSTAQVDALCELWEAVKDGTAALDAEGRETTASVDPEKRHAWTVNQVLAIAPYAKAIGGNRVSSSSRRSSNMDGAKSLTDAGGDGNTAADADAADAKPVYVLYAPRMPMEIFVNILERELPHRTVLAQALHPRLKNPKRSLEQTALLFSDFDDDGPLHEAEMLASLDCIAQNHFKLDLLYGPSSIEEALKGPIDPLLEAVGTLETIWHNRKPPPTPDDKTNDQKRAATLQRLRECWALHVEDAVESARQDETISQEAFESLLCNAGRLLTALDPRAFGFMAADYLQRAVEMARKRGNGEESLAFVEASTSYGAYYAAIFAGKDALAHYEAALPILRRLIDKGEVHTPELFPGLTLEAARAAARCGHLAEYERLARDAVDAFKAIEDPTFTGALAAQHELGRALFLMGHHEEALHELWSVQQELKASRADPMRLGYVHLDLANVGKLALEKARENLGPQDLSLWSPLLYLGEAQLKLFKFNVGMKLMEEAMEIIKLHANEQHVWYIDVQAHYARALGHMQVQRHHEARRAVDECLAKIQNAGISPQHPWFGAVTSLAGGIRRNLDEVEQGIAVLEMCFGKDHFRTTPYLLEVADMQNGDDKVETSLRIVRILHSSLPGKPHVYLGIALCSIGMRARNDGDYETAVDCFEEGQFIFEAVYPVGHPNRNSSQYFLMDSRRCLGSQG</sequence>
<gene>
    <name evidence="4" type="ORF">FCC1311_105632</name>
</gene>
<reference evidence="4 5" key="1">
    <citation type="submission" date="2017-12" db="EMBL/GenBank/DDBJ databases">
        <title>Sequencing, de novo assembly and annotation of complete genome of a new Thraustochytrid species, strain FCC1311.</title>
        <authorList>
            <person name="Sedici K."/>
            <person name="Godart F."/>
            <person name="Aiese Cigliano R."/>
            <person name="Sanseverino W."/>
            <person name="Barakat M."/>
            <person name="Ortet P."/>
            <person name="Marechal E."/>
            <person name="Cagnac O."/>
            <person name="Amato A."/>
        </authorList>
    </citation>
    <scope>NUCLEOTIDE SEQUENCE [LARGE SCALE GENOMIC DNA]</scope>
</reference>
<dbReference type="Gene3D" id="1.25.40.10">
    <property type="entry name" value="Tetratricopeptide repeat domain"/>
    <property type="match status" value="2"/>
</dbReference>
<dbReference type="InterPro" id="IPR011990">
    <property type="entry name" value="TPR-like_helical_dom_sf"/>
</dbReference>
<keyword evidence="1" id="KW-0677">Repeat</keyword>
<name>A0A2R5GU16_9STRA</name>
<evidence type="ECO:0000256" key="2">
    <source>
        <dbReference type="ARBA" id="ARBA00022803"/>
    </source>
</evidence>
<evidence type="ECO:0008006" key="6">
    <source>
        <dbReference type="Google" id="ProtNLM"/>
    </source>
</evidence>
<evidence type="ECO:0000313" key="4">
    <source>
        <dbReference type="EMBL" id="GBG34340.1"/>
    </source>
</evidence>
<keyword evidence="5" id="KW-1185">Reference proteome</keyword>
<dbReference type="InParanoid" id="A0A2R5GU16"/>
<keyword evidence="2" id="KW-0802">TPR repeat</keyword>
<protein>
    <recommendedName>
        <fullName evidence="6">Nephrocystin-3</fullName>
    </recommendedName>
</protein>
<feature type="region of interest" description="Disordered" evidence="3">
    <location>
        <begin position="759"/>
        <end position="789"/>
    </location>
</feature>
<evidence type="ECO:0000313" key="5">
    <source>
        <dbReference type="Proteomes" id="UP000241890"/>
    </source>
</evidence>
<feature type="region of interest" description="Disordered" evidence="3">
    <location>
        <begin position="25"/>
        <end position="45"/>
    </location>
</feature>
<comment type="caution">
    <text evidence="4">The sequence shown here is derived from an EMBL/GenBank/DDBJ whole genome shotgun (WGS) entry which is preliminary data.</text>
</comment>
<dbReference type="PANTHER" id="PTHR45641">
    <property type="entry name" value="TETRATRICOPEPTIDE REPEAT PROTEIN (AFU_ORTHOLOGUE AFUA_6G03870)"/>
    <property type="match status" value="1"/>
</dbReference>
<dbReference type="PANTHER" id="PTHR45641:SF19">
    <property type="entry name" value="NEPHROCYSTIN-3"/>
    <property type="match status" value="1"/>
</dbReference>
<evidence type="ECO:0000256" key="3">
    <source>
        <dbReference type="SAM" id="MobiDB-lite"/>
    </source>
</evidence>
<proteinExistence type="predicted"/>
<organism evidence="4 5">
    <name type="scientific">Hondaea fermentalgiana</name>
    <dbReference type="NCBI Taxonomy" id="2315210"/>
    <lineage>
        <taxon>Eukaryota</taxon>
        <taxon>Sar</taxon>
        <taxon>Stramenopiles</taxon>
        <taxon>Bigyra</taxon>
        <taxon>Labyrinthulomycetes</taxon>
        <taxon>Thraustochytrida</taxon>
        <taxon>Thraustochytriidae</taxon>
        <taxon>Hondaea</taxon>
    </lineage>
</organism>